<evidence type="ECO:0000256" key="4">
    <source>
        <dbReference type="ARBA" id="ARBA00022617"/>
    </source>
</evidence>
<proteinExistence type="predicted"/>
<dbReference type="Proteomes" id="UP001231189">
    <property type="component" value="Unassembled WGS sequence"/>
</dbReference>
<feature type="disulfide bond" evidence="13">
    <location>
        <begin position="81"/>
        <end position="86"/>
    </location>
</feature>
<name>A0AAD8T7Q7_LOLMU</name>
<evidence type="ECO:0000259" key="14">
    <source>
        <dbReference type="PROSITE" id="PS50873"/>
    </source>
</evidence>
<dbReference type="InterPro" id="IPR000823">
    <property type="entry name" value="Peroxidase_pln"/>
</dbReference>
<evidence type="ECO:0000313" key="16">
    <source>
        <dbReference type="Proteomes" id="UP001231189"/>
    </source>
</evidence>
<dbReference type="PROSITE" id="PS00436">
    <property type="entry name" value="PEROXIDASE_2"/>
    <property type="match status" value="1"/>
</dbReference>
<evidence type="ECO:0000256" key="6">
    <source>
        <dbReference type="ARBA" id="ARBA00022837"/>
    </source>
</evidence>
<feature type="domain" description="Plant heme peroxidase family profile" evidence="14">
    <location>
        <begin position="38"/>
        <end position="88"/>
    </location>
</feature>
<accession>A0AAD8T7Q7</accession>
<dbReference type="InterPro" id="IPR002016">
    <property type="entry name" value="Haem_peroxidase"/>
</dbReference>
<dbReference type="GO" id="GO:0140825">
    <property type="term" value="F:lactoperoxidase activity"/>
    <property type="evidence" value="ECO:0007669"/>
    <property type="project" value="UniProtKB-EC"/>
</dbReference>
<keyword evidence="6 11" id="KW-0106">Calcium</keyword>
<evidence type="ECO:0000256" key="7">
    <source>
        <dbReference type="ARBA" id="ARBA00023002"/>
    </source>
</evidence>
<dbReference type="PROSITE" id="PS50873">
    <property type="entry name" value="PEROXIDASE_4"/>
    <property type="match status" value="1"/>
</dbReference>
<evidence type="ECO:0000256" key="9">
    <source>
        <dbReference type="ARBA" id="ARBA00023324"/>
    </source>
</evidence>
<dbReference type="AlphaFoldDB" id="A0AAD8T7Q7"/>
<gene>
    <name evidence="15" type="ORF">QYE76_038523</name>
</gene>
<dbReference type="GO" id="GO:0042744">
    <property type="term" value="P:hydrogen peroxide catabolic process"/>
    <property type="evidence" value="ECO:0007669"/>
    <property type="project" value="UniProtKB-KW"/>
</dbReference>
<evidence type="ECO:0000256" key="2">
    <source>
        <dbReference type="ARBA" id="ARBA00001970"/>
    </source>
</evidence>
<evidence type="ECO:0000256" key="8">
    <source>
        <dbReference type="ARBA" id="ARBA00023004"/>
    </source>
</evidence>
<evidence type="ECO:0000313" key="15">
    <source>
        <dbReference type="EMBL" id="KAK1677675.1"/>
    </source>
</evidence>
<evidence type="ECO:0000256" key="3">
    <source>
        <dbReference type="ARBA" id="ARBA00022559"/>
    </source>
</evidence>
<evidence type="ECO:0000256" key="5">
    <source>
        <dbReference type="ARBA" id="ARBA00022723"/>
    </source>
</evidence>
<comment type="catalytic activity">
    <reaction evidence="1">
        <text>2 a phenolic donor + H2O2 = 2 a phenolic radical donor + 2 H2O</text>
        <dbReference type="Rhea" id="RHEA:56136"/>
        <dbReference type="ChEBI" id="CHEBI:15377"/>
        <dbReference type="ChEBI" id="CHEBI:16240"/>
        <dbReference type="ChEBI" id="CHEBI:139520"/>
        <dbReference type="ChEBI" id="CHEBI:139521"/>
        <dbReference type="EC" id="1.11.1.7"/>
    </reaction>
</comment>
<feature type="binding site" evidence="11">
    <location>
        <position position="80"/>
    </location>
    <ligand>
        <name>Ca(2+)</name>
        <dbReference type="ChEBI" id="CHEBI:29108"/>
        <label>1</label>
    </ligand>
</feature>
<comment type="caution">
    <text evidence="15">The sequence shown here is derived from an EMBL/GenBank/DDBJ whole genome shotgun (WGS) entry which is preliminary data.</text>
</comment>
<keyword evidence="9" id="KW-0376">Hydrogen peroxide</keyword>
<dbReference type="EMBL" id="JAUUTY010000002">
    <property type="protein sequence ID" value="KAK1677675.1"/>
    <property type="molecule type" value="Genomic_DNA"/>
</dbReference>
<evidence type="ECO:0000256" key="12">
    <source>
        <dbReference type="PIRSR" id="PIRSR600823-4"/>
    </source>
</evidence>
<keyword evidence="16" id="KW-1185">Reference proteome</keyword>
<feature type="site" description="Transition state stabilizer" evidence="12">
    <location>
        <position position="75"/>
    </location>
</feature>
<comment type="cofactor">
    <cofactor evidence="11">
        <name>Ca(2+)</name>
        <dbReference type="ChEBI" id="CHEBI:29108"/>
    </cofactor>
    <text evidence="11">Binds 2 calcium ions per subunit.</text>
</comment>
<feature type="binding site" evidence="11">
    <location>
        <position position="83"/>
    </location>
    <ligand>
        <name>Ca(2+)</name>
        <dbReference type="ChEBI" id="CHEBI:29108"/>
        <label>1</label>
    </ligand>
</feature>
<feature type="binding site" evidence="11">
    <location>
        <position position="87"/>
    </location>
    <ligand>
        <name>Ca(2+)</name>
        <dbReference type="ChEBI" id="CHEBI:29108"/>
        <label>1</label>
    </ligand>
</feature>
<keyword evidence="3" id="KW-0575">Peroxidase</keyword>
<keyword evidence="7" id="KW-0560">Oxidoreductase</keyword>
<keyword evidence="5 11" id="KW-0479">Metal-binding</keyword>
<dbReference type="InterPro" id="IPR019794">
    <property type="entry name" value="Peroxidases_AS"/>
</dbReference>
<dbReference type="Gene3D" id="1.10.520.10">
    <property type="match status" value="1"/>
</dbReference>
<organism evidence="15 16">
    <name type="scientific">Lolium multiflorum</name>
    <name type="common">Italian ryegrass</name>
    <name type="synonym">Lolium perenne subsp. multiflorum</name>
    <dbReference type="NCBI Taxonomy" id="4521"/>
    <lineage>
        <taxon>Eukaryota</taxon>
        <taxon>Viridiplantae</taxon>
        <taxon>Streptophyta</taxon>
        <taxon>Embryophyta</taxon>
        <taxon>Tracheophyta</taxon>
        <taxon>Spermatophyta</taxon>
        <taxon>Magnoliopsida</taxon>
        <taxon>Liliopsida</taxon>
        <taxon>Poales</taxon>
        <taxon>Poaceae</taxon>
        <taxon>BOP clade</taxon>
        <taxon>Pooideae</taxon>
        <taxon>Poodae</taxon>
        <taxon>Poeae</taxon>
        <taxon>Poeae Chloroplast Group 2 (Poeae type)</taxon>
        <taxon>Loliodinae</taxon>
        <taxon>Loliinae</taxon>
        <taxon>Lolium</taxon>
    </lineage>
</organism>
<keyword evidence="4" id="KW-0349">Heme</keyword>
<comment type="cofactor">
    <cofactor evidence="2">
        <name>heme b</name>
        <dbReference type="ChEBI" id="CHEBI:60344"/>
    </cofactor>
</comment>
<evidence type="ECO:0000256" key="11">
    <source>
        <dbReference type="PIRSR" id="PIRSR600823-3"/>
    </source>
</evidence>
<dbReference type="GO" id="GO:0020037">
    <property type="term" value="F:heme binding"/>
    <property type="evidence" value="ECO:0007669"/>
    <property type="project" value="InterPro"/>
</dbReference>
<dbReference type="SUPFAM" id="SSF48113">
    <property type="entry name" value="Heme-dependent peroxidases"/>
    <property type="match status" value="1"/>
</dbReference>
<sequence length="88" mass="10005">MKMEYTIEHEDPKWHSKLSFKLTFAVMAGNAPAASASGLKLNYYSKSCPRAEQIIKEQVRSHYDEHGNTAVSWLRALFHDCTVRSCDA</sequence>
<evidence type="ECO:0000256" key="1">
    <source>
        <dbReference type="ARBA" id="ARBA00000189"/>
    </source>
</evidence>
<feature type="active site" description="Proton acceptor" evidence="10">
    <location>
        <position position="79"/>
    </location>
</feature>
<dbReference type="GO" id="GO:0046872">
    <property type="term" value="F:metal ion binding"/>
    <property type="evidence" value="ECO:0007669"/>
    <property type="project" value="UniProtKB-KW"/>
</dbReference>
<dbReference type="GO" id="GO:0006979">
    <property type="term" value="P:response to oxidative stress"/>
    <property type="evidence" value="ECO:0007669"/>
    <property type="project" value="InterPro"/>
</dbReference>
<protein>
    <recommendedName>
        <fullName evidence="14">Plant heme peroxidase family profile domain-containing protein</fullName>
    </recommendedName>
</protein>
<reference evidence="15" key="1">
    <citation type="submission" date="2023-07" db="EMBL/GenBank/DDBJ databases">
        <title>A chromosome-level genome assembly of Lolium multiflorum.</title>
        <authorList>
            <person name="Chen Y."/>
            <person name="Copetti D."/>
            <person name="Kolliker R."/>
            <person name="Studer B."/>
        </authorList>
    </citation>
    <scope>NUCLEOTIDE SEQUENCE</scope>
    <source>
        <strain evidence="15">02402/16</strain>
        <tissue evidence="15">Leaf</tissue>
    </source>
</reference>
<keyword evidence="13" id="KW-1015">Disulfide bond</keyword>
<dbReference type="PANTHER" id="PTHR31235">
    <property type="entry name" value="PEROXIDASE 25-RELATED"/>
    <property type="match status" value="1"/>
</dbReference>
<dbReference type="PRINTS" id="PR00461">
    <property type="entry name" value="PLPEROXIDASE"/>
</dbReference>
<keyword evidence="8" id="KW-0408">Iron</keyword>
<dbReference type="InterPro" id="IPR010255">
    <property type="entry name" value="Haem_peroxidase_sf"/>
</dbReference>
<evidence type="ECO:0000256" key="10">
    <source>
        <dbReference type="PIRSR" id="PIRSR600823-1"/>
    </source>
</evidence>
<evidence type="ECO:0000256" key="13">
    <source>
        <dbReference type="PIRSR" id="PIRSR600823-5"/>
    </source>
</evidence>